<keyword evidence="3" id="KW-1185">Reference proteome</keyword>
<evidence type="ECO:0000313" key="2">
    <source>
        <dbReference type="EMBL" id="RMI47068.1"/>
    </source>
</evidence>
<reference evidence="2 3" key="1">
    <citation type="submission" date="2018-10" db="EMBL/GenBank/DDBJ databases">
        <title>Isolation from soil.</title>
        <authorList>
            <person name="Hu J."/>
        </authorList>
    </citation>
    <scope>NUCLEOTIDE SEQUENCE [LARGE SCALE GENOMIC DNA]</scope>
    <source>
        <strain evidence="2 3">NEAU-Ht49</strain>
    </source>
</reference>
<organism evidence="2 3">
    <name type="scientific">Actinomadura harenae</name>
    <dbReference type="NCBI Taxonomy" id="2483351"/>
    <lineage>
        <taxon>Bacteria</taxon>
        <taxon>Bacillati</taxon>
        <taxon>Actinomycetota</taxon>
        <taxon>Actinomycetes</taxon>
        <taxon>Streptosporangiales</taxon>
        <taxon>Thermomonosporaceae</taxon>
        <taxon>Actinomadura</taxon>
    </lineage>
</organism>
<evidence type="ECO:0000313" key="3">
    <source>
        <dbReference type="Proteomes" id="UP000282674"/>
    </source>
</evidence>
<feature type="compositionally biased region" description="Basic residues" evidence="1">
    <location>
        <begin position="89"/>
        <end position="108"/>
    </location>
</feature>
<dbReference type="AlphaFoldDB" id="A0A3M2MIC5"/>
<name>A0A3M2MIC5_9ACTN</name>
<dbReference type="Proteomes" id="UP000282674">
    <property type="component" value="Unassembled WGS sequence"/>
</dbReference>
<protein>
    <recommendedName>
        <fullName evidence="4">YtxH domain-containing protein</fullName>
    </recommendedName>
</protein>
<feature type="region of interest" description="Disordered" evidence="1">
    <location>
        <begin position="31"/>
        <end position="128"/>
    </location>
</feature>
<feature type="compositionally biased region" description="Basic and acidic residues" evidence="1">
    <location>
        <begin position="49"/>
        <end position="68"/>
    </location>
</feature>
<dbReference type="RefSeq" id="WP_122192930.1">
    <property type="nucleotide sequence ID" value="NZ_JBHSKC010000003.1"/>
</dbReference>
<dbReference type="OrthoDB" id="5125216at2"/>
<sequence>MRYRVPFVVGLMVGYVLGARAGRERYEQIRRASRKVAGSPAVKGAAGAVRERASDAGGRVVEKAREHGGPAPKGSGHGAHGPHHEKAHAGKAHAHRGRGRGRKGRRHGKADADAEAPGMEAGRENADF</sequence>
<accession>A0A3M2MIC5</accession>
<dbReference type="EMBL" id="RFFG01000005">
    <property type="protein sequence ID" value="RMI47068.1"/>
    <property type="molecule type" value="Genomic_DNA"/>
</dbReference>
<evidence type="ECO:0000256" key="1">
    <source>
        <dbReference type="SAM" id="MobiDB-lite"/>
    </source>
</evidence>
<proteinExistence type="predicted"/>
<gene>
    <name evidence="2" type="ORF">EBO15_04010</name>
</gene>
<evidence type="ECO:0008006" key="4">
    <source>
        <dbReference type="Google" id="ProtNLM"/>
    </source>
</evidence>
<comment type="caution">
    <text evidence="2">The sequence shown here is derived from an EMBL/GenBank/DDBJ whole genome shotgun (WGS) entry which is preliminary data.</text>
</comment>